<feature type="coiled-coil region" evidence="5">
    <location>
        <begin position="533"/>
        <end position="560"/>
    </location>
</feature>
<comment type="subcellular location">
    <subcellularLocation>
        <location evidence="1">Membrane</location>
        <topology evidence="1">Single-pass membrane protein</topology>
    </subcellularLocation>
</comment>
<keyword evidence="3" id="KW-1133">Transmembrane helix</keyword>
<keyword evidence="9" id="KW-1185">Reference proteome</keyword>
<evidence type="ECO:0000256" key="3">
    <source>
        <dbReference type="ARBA" id="ARBA00022989"/>
    </source>
</evidence>
<comment type="caution">
    <text evidence="8">The sequence shown here is derived from an EMBL/GenBank/DDBJ whole genome shotgun (WGS) entry which is preliminary data.</text>
</comment>
<dbReference type="Proteomes" id="UP001229421">
    <property type="component" value="Unassembled WGS sequence"/>
</dbReference>
<keyword evidence="4" id="KW-0472">Membrane</keyword>
<evidence type="ECO:0000256" key="2">
    <source>
        <dbReference type="ARBA" id="ARBA00022692"/>
    </source>
</evidence>
<evidence type="ECO:0000313" key="9">
    <source>
        <dbReference type="Proteomes" id="UP001229421"/>
    </source>
</evidence>
<feature type="compositionally biased region" description="Basic and acidic residues" evidence="6">
    <location>
        <begin position="78"/>
        <end position="90"/>
    </location>
</feature>
<dbReference type="InterPro" id="IPR007656">
    <property type="entry name" value="GTD-bd"/>
</dbReference>
<dbReference type="PANTHER" id="PTHR31448:SF3">
    <property type="entry name" value="MYOSIN-BINDING PROTEIN 2"/>
    <property type="match status" value="1"/>
</dbReference>
<evidence type="ECO:0000259" key="7">
    <source>
        <dbReference type="PROSITE" id="PS51775"/>
    </source>
</evidence>
<dbReference type="GO" id="GO:0080115">
    <property type="term" value="F:myosin XI tail binding"/>
    <property type="evidence" value="ECO:0007669"/>
    <property type="project" value="UniProtKB-ARBA"/>
</dbReference>
<dbReference type="EMBL" id="JAUHHV010000005">
    <property type="protein sequence ID" value="KAK1425696.1"/>
    <property type="molecule type" value="Genomic_DNA"/>
</dbReference>
<dbReference type="PANTHER" id="PTHR31448">
    <property type="entry name" value="MYOSIN-BINDING PROTEIN 2"/>
    <property type="match status" value="1"/>
</dbReference>
<evidence type="ECO:0000256" key="1">
    <source>
        <dbReference type="ARBA" id="ARBA00004167"/>
    </source>
</evidence>
<keyword evidence="2" id="KW-0812">Transmembrane</keyword>
<dbReference type="AlphaFoldDB" id="A0AAD8KR16"/>
<evidence type="ECO:0000256" key="4">
    <source>
        <dbReference type="ARBA" id="ARBA00023136"/>
    </source>
</evidence>
<feature type="domain" description="GTD-binding" evidence="7">
    <location>
        <begin position="266"/>
        <end position="364"/>
    </location>
</feature>
<name>A0AAD8KR16_TARER</name>
<evidence type="ECO:0000313" key="8">
    <source>
        <dbReference type="EMBL" id="KAK1425696.1"/>
    </source>
</evidence>
<gene>
    <name evidence="8" type="ORF">QVD17_21051</name>
</gene>
<protein>
    <recommendedName>
        <fullName evidence="7">GTD-binding domain-containing protein</fullName>
    </recommendedName>
</protein>
<proteinExistence type="predicted"/>
<dbReference type="GO" id="GO:0016020">
    <property type="term" value="C:membrane"/>
    <property type="evidence" value="ECO:0007669"/>
    <property type="project" value="UniProtKB-SubCell"/>
</dbReference>
<dbReference type="Pfam" id="PF04576">
    <property type="entry name" value="Zein-binding"/>
    <property type="match status" value="1"/>
</dbReference>
<sequence length="602" mass="68556">MCDNCLSDDLNFRKESKNFVFSKVERIDSIGGDEVGLSCSCCGVNYEGKLADKSSCFVIHPENEDDRIGSNYDEQEHEIESEKQSDEENFETGEHEIEVSKESNPIEDDLIQFENGEDLSSQDQGIEEHRNSFEDEEHEFGEFQEALMNSQEIVDSIHQKTEEATKFSEKTLGFHENSIDLIDFGDEELQEDDLNSHLEENAGDLKNLSVKMEEIEEDKAPNTPSGIYSPNPFHKNWLTLKTKDSGTEESFDGSMISEADGGDPVNTAEKLKSALKAEQKALRDLYMELEEERNASTVAANETMAMITRLQEEKAAMQMEALQYRRMMEEQSEYDQEALQLLNELMMKKEKELESLRKKVSDYETKDKIRATSISWSRSEDGEGSSVDLYQVREDENTINGDPEIQHPHTPVDSVLDLESALANFEEERISILEQLKVLEGKLVALSNEEDHHFANVRVIEDHYEEVNSIGFSGQVTECTTNGFVKNGKQTMGKQLLPLFDAVSHGAEDDVTVRNGYENGFHPSTFEDTAVMRFELEKKRIDMEEEVDQLYARLQALEADREFLKHCIGSMKKVSFYETHYKSIHGQKVMHYGSEVLGGSLM</sequence>
<feature type="coiled-coil region" evidence="5">
    <location>
        <begin position="265"/>
        <end position="366"/>
    </location>
</feature>
<organism evidence="8 9">
    <name type="scientific">Tagetes erecta</name>
    <name type="common">African marigold</name>
    <dbReference type="NCBI Taxonomy" id="13708"/>
    <lineage>
        <taxon>Eukaryota</taxon>
        <taxon>Viridiplantae</taxon>
        <taxon>Streptophyta</taxon>
        <taxon>Embryophyta</taxon>
        <taxon>Tracheophyta</taxon>
        <taxon>Spermatophyta</taxon>
        <taxon>Magnoliopsida</taxon>
        <taxon>eudicotyledons</taxon>
        <taxon>Gunneridae</taxon>
        <taxon>Pentapetalae</taxon>
        <taxon>asterids</taxon>
        <taxon>campanulids</taxon>
        <taxon>Asterales</taxon>
        <taxon>Asteraceae</taxon>
        <taxon>Asteroideae</taxon>
        <taxon>Heliantheae alliance</taxon>
        <taxon>Tageteae</taxon>
        <taxon>Tagetes</taxon>
    </lineage>
</organism>
<accession>A0AAD8KR16</accession>
<evidence type="ECO:0000256" key="5">
    <source>
        <dbReference type="SAM" id="Coils"/>
    </source>
</evidence>
<dbReference type="PROSITE" id="PS51775">
    <property type="entry name" value="GTD_BINDING"/>
    <property type="match status" value="1"/>
</dbReference>
<reference evidence="8" key="1">
    <citation type="journal article" date="2023" name="bioRxiv">
        <title>Improved chromosome-level genome assembly for marigold (Tagetes erecta).</title>
        <authorList>
            <person name="Jiang F."/>
            <person name="Yuan L."/>
            <person name="Wang S."/>
            <person name="Wang H."/>
            <person name="Xu D."/>
            <person name="Wang A."/>
            <person name="Fan W."/>
        </authorList>
    </citation>
    <scope>NUCLEOTIDE SEQUENCE</scope>
    <source>
        <strain evidence="8">WSJ</strain>
        <tissue evidence="8">Leaf</tissue>
    </source>
</reference>
<evidence type="ECO:0000256" key="6">
    <source>
        <dbReference type="SAM" id="MobiDB-lite"/>
    </source>
</evidence>
<keyword evidence="5" id="KW-0175">Coiled coil</keyword>
<feature type="region of interest" description="Disordered" evidence="6">
    <location>
        <begin position="63"/>
        <end position="90"/>
    </location>
</feature>
<dbReference type="InterPro" id="IPR039306">
    <property type="entry name" value="MYOB"/>
</dbReference>